<evidence type="ECO:0000256" key="1">
    <source>
        <dbReference type="SAM" id="MobiDB-lite"/>
    </source>
</evidence>
<dbReference type="AlphaFoldDB" id="A0A2C9UJ43"/>
<proteinExistence type="predicted"/>
<name>A0A2C9UJ43_MANES</name>
<organism evidence="2">
    <name type="scientific">Manihot esculenta</name>
    <name type="common">Cassava</name>
    <name type="synonym">Jatropha manihot</name>
    <dbReference type="NCBI Taxonomy" id="3983"/>
    <lineage>
        <taxon>Eukaryota</taxon>
        <taxon>Viridiplantae</taxon>
        <taxon>Streptophyta</taxon>
        <taxon>Embryophyta</taxon>
        <taxon>Tracheophyta</taxon>
        <taxon>Spermatophyta</taxon>
        <taxon>Magnoliopsida</taxon>
        <taxon>eudicotyledons</taxon>
        <taxon>Gunneridae</taxon>
        <taxon>Pentapetalae</taxon>
        <taxon>rosids</taxon>
        <taxon>fabids</taxon>
        <taxon>Malpighiales</taxon>
        <taxon>Euphorbiaceae</taxon>
        <taxon>Crotonoideae</taxon>
        <taxon>Manihoteae</taxon>
        <taxon>Manihot</taxon>
    </lineage>
</organism>
<reference evidence="2" key="1">
    <citation type="submission" date="2016-02" db="EMBL/GenBank/DDBJ databases">
        <title>WGS assembly of Manihot esculenta.</title>
        <authorList>
            <person name="Bredeson J.V."/>
            <person name="Prochnik S.E."/>
            <person name="Lyons J.B."/>
            <person name="Schmutz J."/>
            <person name="Grimwood J."/>
            <person name="Vrebalov J."/>
            <person name="Bart R.S."/>
            <person name="Amuge T."/>
            <person name="Ferguson M.E."/>
            <person name="Green R."/>
            <person name="Putnam N."/>
            <person name="Stites J."/>
            <person name="Rounsley S."/>
            <person name="Rokhsar D.S."/>
        </authorList>
    </citation>
    <scope>NUCLEOTIDE SEQUENCE [LARGE SCALE GENOMIC DNA]</scope>
    <source>
        <tissue evidence="2">Leaf</tissue>
    </source>
</reference>
<protein>
    <submittedName>
        <fullName evidence="2">Uncharacterized protein</fullName>
    </submittedName>
</protein>
<feature type="compositionally biased region" description="Low complexity" evidence="1">
    <location>
        <begin position="7"/>
        <end position="20"/>
    </location>
</feature>
<feature type="compositionally biased region" description="Low complexity" evidence="1">
    <location>
        <begin position="160"/>
        <end position="179"/>
    </location>
</feature>
<dbReference type="EMBL" id="CM004400">
    <property type="protein sequence ID" value="OAY30740.1"/>
    <property type="molecule type" value="Genomic_DNA"/>
</dbReference>
<dbReference type="PANTHER" id="PTHR48238">
    <property type="entry name" value="BNACNNG09570D PROTEIN"/>
    <property type="match status" value="1"/>
</dbReference>
<feature type="region of interest" description="Disordered" evidence="1">
    <location>
        <begin position="1"/>
        <end position="23"/>
    </location>
</feature>
<accession>A0A2C9UJ43</accession>
<dbReference type="PANTHER" id="PTHR48238:SF1">
    <property type="entry name" value="(RAPE) HYPOTHETICAL PROTEIN"/>
    <property type="match status" value="1"/>
</dbReference>
<gene>
    <name evidence="2" type="ORF">MANES_14G055100</name>
</gene>
<feature type="region of interest" description="Disordered" evidence="1">
    <location>
        <begin position="160"/>
        <end position="197"/>
    </location>
</feature>
<evidence type="ECO:0000313" key="2">
    <source>
        <dbReference type="EMBL" id="OAY30740.1"/>
    </source>
</evidence>
<sequence>MFGRLRPSSSPLDSLDSPPSKIFKDDPLSIYEATLIKLKLGSQRDLSSPSDETMEIESDCSTVTVSRNSTDFVNPDPILRNSTNVSETYQSMVTSPDKEAMAIDTMSTCASNISSPSACQSTSDSKQMESRNMSLHFLFSKYKISRNALSSSVGESVTAASHCSASSSPSSSYSQSFGSTNEQSEHECPSFSTGCHM</sequence>